<reference evidence="3 4" key="1">
    <citation type="submission" date="2018-12" db="EMBL/GenBank/DDBJ databases">
        <title>Complete Genome Sequence of Glutamicibacter creatinolyticus strain LGCM259,isolated from an abscess of a 12-year-old mare in Italy.</title>
        <authorList>
            <person name="Santos R.G."/>
            <person name="Silva A.L."/>
            <person name="Seyffert N."/>
            <person name="Castro T.L.P."/>
            <person name="Attili A.R."/>
            <person name="Rifici C."/>
            <person name="Mazzullo G."/>
            <person name="Brenig B."/>
            <person name="Venanzi F."/>
            <person name="Azevedo V."/>
        </authorList>
    </citation>
    <scope>NUCLEOTIDE SEQUENCE [LARGE SCALE GENOMIC DNA]</scope>
    <source>
        <strain evidence="3 4">LGCM 259</strain>
    </source>
</reference>
<dbReference type="AlphaFoldDB" id="A0A5B7WPQ2"/>
<evidence type="ECO:0000256" key="1">
    <source>
        <dbReference type="ARBA" id="ARBA00006817"/>
    </source>
</evidence>
<accession>A0A5B7WPQ2</accession>
<dbReference type="InterPro" id="IPR023393">
    <property type="entry name" value="START-like_dom_sf"/>
</dbReference>
<evidence type="ECO:0000313" key="4">
    <source>
        <dbReference type="Proteomes" id="UP000307000"/>
    </source>
</evidence>
<dbReference type="Gene3D" id="3.30.530.20">
    <property type="match status" value="2"/>
</dbReference>
<feature type="domain" description="Activator of Hsp90 ATPase homologue 1/2-like C-terminal" evidence="2">
    <location>
        <begin position="190"/>
        <end position="323"/>
    </location>
</feature>
<dbReference type="Pfam" id="PF08327">
    <property type="entry name" value="AHSA1"/>
    <property type="match status" value="2"/>
</dbReference>
<dbReference type="EMBL" id="CP034412">
    <property type="protein sequence ID" value="QCY45912.1"/>
    <property type="molecule type" value="Genomic_DNA"/>
</dbReference>
<feature type="domain" description="Activator of Hsp90 ATPase homologue 1/2-like C-terminal" evidence="2">
    <location>
        <begin position="23"/>
        <end position="159"/>
    </location>
</feature>
<organism evidence="3 4">
    <name type="scientific">Glutamicibacter creatinolyticus</name>
    <dbReference type="NCBI Taxonomy" id="162496"/>
    <lineage>
        <taxon>Bacteria</taxon>
        <taxon>Bacillati</taxon>
        <taxon>Actinomycetota</taxon>
        <taxon>Actinomycetes</taxon>
        <taxon>Micrococcales</taxon>
        <taxon>Micrococcaceae</taxon>
        <taxon>Glutamicibacter</taxon>
    </lineage>
</organism>
<protein>
    <recommendedName>
        <fullName evidence="2">Activator of Hsp90 ATPase homologue 1/2-like C-terminal domain-containing protein</fullName>
    </recommendedName>
</protein>
<evidence type="ECO:0000313" key="3">
    <source>
        <dbReference type="EMBL" id="QCY45912.1"/>
    </source>
</evidence>
<dbReference type="CDD" id="cd07814">
    <property type="entry name" value="SRPBCC_CalC_Aha1-like"/>
    <property type="match status" value="1"/>
</dbReference>
<comment type="similarity">
    <text evidence="1">Belongs to the AHA1 family.</text>
</comment>
<dbReference type="RefSeq" id="WP_138925433.1">
    <property type="nucleotide sequence ID" value="NZ_CP034412.1"/>
</dbReference>
<dbReference type="SUPFAM" id="SSF55961">
    <property type="entry name" value="Bet v1-like"/>
    <property type="match status" value="2"/>
</dbReference>
<keyword evidence="4" id="KW-1185">Reference proteome</keyword>
<sequence>MPVTSVLKDAETLTLTVHAEFPVPVERLWQAYLDPRQIEKFWGPPDYPATFTRHDGCANGFSHYYMTSPEGETFHGYWQWSELLEHRFFEVIDGFATAEGEPNRQLPTTRVSFAFRPWEEGSKLTVTSHFNSVEDLEQLLEMGMDEGLRLAMGQLDQVLVDLGDVALARPTEAQLLSDTKVRISRVIRGSREQVWHAYHDPQMLRRWMFGPDGWRLTECAVGSEVGQEHRSWWEPQAGSGQEGFGFCGRILARQAPVYERTTEQMIGTDSPVTVNELTLTPAPGGTLLTLVITYPDAHTRDSILGTGMTDGMEASYARLDSLL</sequence>
<proteinExistence type="inferred from homology"/>
<dbReference type="InterPro" id="IPR013538">
    <property type="entry name" value="ASHA1/2-like_C"/>
</dbReference>
<evidence type="ECO:0000259" key="2">
    <source>
        <dbReference type="Pfam" id="PF08327"/>
    </source>
</evidence>
<gene>
    <name evidence="3" type="ORF">GcLGCM259_0123</name>
</gene>
<name>A0A5B7WPQ2_9MICC</name>
<dbReference type="KEGG" id="gcr:GcLGCM259_0123"/>
<dbReference type="Proteomes" id="UP000307000">
    <property type="component" value="Chromosome"/>
</dbReference>